<dbReference type="Pfam" id="PF07697">
    <property type="entry name" value="7TMR-HDED"/>
    <property type="match status" value="1"/>
</dbReference>
<keyword evidence="1" id="KW-1133">Transmembrane helix</keyword>
<dbReference type="NCBIfam" id="TIGR00277">
    <property type="entry name" value="HDIG"/>
    <property type="match status" value="1"/>
</dbReference>
<feature type="transmembrane region" description="Helical" evidence="1">
    <location>
        <begin position="311"/>
        <end position="331"/>
    </location>
</feature>
<feature type="transmembrane region" description="Helical" evidence="1">
    <location>
        <begin position="12"/>
        <end position="34"/>
    </location>
</feature>
<dbReference type="STRING" id="426757.SAMN04488127_1300"/>
<dbReference type="SMART" id="SM00471">
    <property type="entry name" value="HDc"/>
    <property type="match status" value="1"/>
</dbReference>
<accession>A0A1H6XAQ7</accession>
<organism evidence="3 4">
    <name type="scientific">Bhargavaea ginsengi</name>
    <dbReference type="NCBI Taxonomy" id="426757"/>
    <lineage>
        <taxon>Bacteria</taxon>
        <taxon>Bacillati</taxon>
        <taxon>Bacillota</taxon>
        <taxon>Bacilli</taxon>
        <taxon>Bacillales</taxon>
        <taxon>Caryophanaceae</taxon>
        <taxon>Bhargavaea</taxon>
    </lineage>
</organism>
<evidence type="ECO:0000313" key="4">
    <source>
        <dbReference type="Proteomes" id="UP000199200"/>
    </source>
</evidence>
<keyword evidence="1" id="KW-0472">Membrane</keyword>
<evidence type="ECO:0000256" key="1">
    <source>
        <dbReference type="SAM" id="Phobius"/>
    </source>
</evidence>
<dbReference type="PANTHER" id="PTHR36442:SF1">
    <property type="entry name" value="CYCLIC-DI-AMP PHOSPHODIESTERASE PGPH"/>
    <property type="match status" value="1"/>
</dbReference>
<feature type="transmembrane region" description="Helical" evidence="1">
    <location>
        <begin position="447"/>
        <end position="470"/>
    </location>
</feature>
<dbReference type="InterPro" id="IPR052722">
    <property type="entry name" value="PgpH_phosphodiesterase"/>
</dbReference>
<dbReference type="Pfam" id="PF07698">
    <property type="entry name" value="7TM-7TMR_HD"/>
    <property type="match status" value="1"/>
</dbReference>
<dbReference type="CDD" id="cd00077">
    <property type="entry name" value="HDc"/>
    <property type="match status" value="1"/>
</dbReference>
<feature type="transmembrane region" description="Helical" evidence="1">
    <location>
        <begin position="281"/>
        <end position="299"/>
    </location>
</feature>
<dbReference type="InterPro" id="IPR011624">
    <property type="entry name" value="Metal-dep_PHydrolase_7TM_extra"/>
</dbReference>
<dbReference type="AlphaFoldDB" id="A0A1H6XAQ7"/>
<dbReference type="PANTHER" id="PTHR36442">
    <property type="entry name" value="CYCLIC-DI-AMP PHOSPHODIESTERASE PGPH"/>
    <property type="match status" value="1"/>
</dbReference>
<protein>
    <recommendedName>
        <fullName evidence="2">HD/PDEase domain-containing protein</fullName>
    </recommendedName>
</protein>
<dbReference type="Gene3D" id="1.10.3210.10">
    <property type="entry name" value="Hypothetical protein af1432"/>
    <property type="match status" value="1"/>
</dbReference>
<name>A0A1H6XAQ7_9BACL</name>
<evidence type="ECO:0000259" key="2">
    <source>
        <dbReference type="SMART" id="SM00471"/>
    </source>
</evidence>
<dbReference type="InterPro" id="IPR006674">
    <property type="entry name" value="HD_domain"/>
</dbReference>
<proteinExistence type="predicted"/>
<dbReference type="RefSeq" id="WP_092051243.1">
    <property type="nucleotide sequence ID" value="NZ_FNZF01000002.1"/>
</dbReference>
<dbReference type="OrthoDB" id="9806952at2"/>
<dbReference type="InterPro" id="IPR003607">
    <property type="entry name" value="HD/PDEase_dom"/>
</dbReference>
<keyword evidence="1" id="KW-0812">Transmembrane</keyword>
<feature type="domain" description="HD/PDEase" evidence="2">
    <location>
        <begin position="499"/>
        <end position="654"/>
    </location>
</feature>
<feature type="transmembrane region" description="Helical" evidence="1">
    <location>
        <begin position="363"/>
        <end position="379"/>
    </location>
</feature>
<dbReference type="Proteomes" id="UP000199200">
    <property type="component" value="Unassembled WGS sequence"/>
</dbReference>
<sequence length="707" mass="78202">MFKGWQSLIERISFSVFSIILLGLSSLLAFGLMLGSVKDETYDIQMFHLANETIRATKTVEDPVKTEQERQRAASEVTPVYDFDEEAAQNSAAVVRSVFDYALDAKEEAAKDNDNEKESPPDTAGQIADLRKKLEGLEESGGGFRLSDELLGMLIRSGNDDLVKVRDSVSEIVSEIMEQPIRDTALADSRNETEGRIRSLAIPAGLMPAAVEIGRSSITVNERLDEQQTEARIEHAKTEVEPTRILQGQVIVQEGQIIDREVHRQLELAGLLNENTSLRPVLAIGLFTLLIFWFIYRHFRQLEQPVHVKKKWLAITLVIYFLTILAMKLLAATEIDFNMALAYVYPTALVPFLLRLLTDGRMAILLTVLTAATGGILLQEGYSPVANMEIVLYILFGGFAGHYLIQGDGRRSSILAASFGVSAANAVFITFYLLMTQSHFGLQEWSFFMIAALGSGLLSGALTIGLMPFFESVFGILSDLKLVELSNPNHPLLKRILTETPGTYHHSVMVANLSDAACEAIGANGLLARVGSYYHDIGKTRRPAFFIENQMAGTNPHDTLPPEKSRDIIIAHAADGAEILKKNGMPSELVDIARQHHGTTLLKYFHVKAGESGKNVDEAAYRYPGPKPQTKEIAVISIADSCEAAVRSMKEPTPEKIEQLVQSIIKDKMNDGQFSECDLSFRELKIVADVICTTLNGVFHNRIEYPK</sequence>
<dbReference type="SUPFAM" id="SSF109604">
    <property type="entry name" value="HD-domain/PDEase-like"/>
    <property type="match status" value="1"/>
</dbReference>
<dbReference type="InterPro" id="IPR006675">
    <property type="entry name" value="HDIG_dom"/>
</dbReference>
<evidence type="ECO:0000313" key="3">
    <source>
        <dbReference type="EMBL" id="SEJ21912.1"/>
    </source>
</evidence>
<gene>
    <name evidence="3" type="ORF">SAMN04488127_1300</name>
</gene>
<dbReference type="Pfam" id="PF01966">
    <property type="entry name" value="HD"/>
    <property type="match status" value="1"/>
</dbReference>
<dbReference type="InterPro" id="IPR011621">
    <property type="entry name" value="Metal-dep_PHydrolase_7TM_intra"/>
</dbReference>
<feature type="transmembrane region" description="Helical" evidence="1">
    <location>
        <begin position="385"/>
        <end position="405"/>
    </location>
</feature>
<feature type="transmembrane region" description="Helical" evidence="1">
    <location>
        <begin position="414"/>
        <end position="435"/>
    </location>
</feature>
<reference evidence="4" key="1">
    <citation type="submission" date="2016-10" db="EMBL/GenBank/DDBJ databases">
        <authorList>
            <person name="Varghese N."/>
            <person name="Submissions S."/>
        </authorList>
    </citation>
    <scope>NUCLEOTIDE SEQUENCE [LARGE SCALE GENOMIC DNA]</scope>
    <source>
        <strain evidence="4">CGMCC 1.6763</strain>
    </source>
</reference>
<keyword evidence="4" id="KW-1185">Reference proteome</keyword>
<dbReference type="EMBL" id="FNZF01000002">
    <property type="protein sequence ID" value="SEJ21912.1"/>
    <property type="molecule type" value="Genomic_DNA"/>
</dbReference>